<dbReference type="SUPFAM" id="SSF81995">
    <property type="entry name" value="beta-sandwich domain of Sec23/24"/>
    <property type="match status" value="1"/>
</dbReference>
<feature type="compositionally biased region" description="Pro residues" evidence="1">
    <location>
        <begin position="15"/>
        <end position="24"/>
    </location>
</feature>
<keyword evidence="2" id="KW-0812">Transmembrane</keyword>
<feature type="compositionally biased region" description="Pro residues" evidence="1">
    <location>
        <begin position="31"/>
        <end position="44"/>
    </location>
</feature>
<keyword evidence="4" id="KW-1185">Reference proteome</keyword>
<reference evidence="3" key="1">
    <citation type="submission" date="2021-01" db="EMBL/GenBank/DDBJ databases">
        <title>Whole genome shotgun sequence of Sphaerimonospora thailandensis NBRC 107569.</title>
        <authorList>
            <person name="Komaki H."/>
            <person name="Tamura T."/>
        </authorList>
    </citation>
    <scope>NUCLEOTIDE SEQUENCE</scope>
    <source>
        <strain evidence="3">NBRC 107569</strain>
    </source>
</reference>
<keyword evidence="2" id="KW-0472">Membrane</keyword>
<accession>A0A8J3RB03</accession>
<feature type="transmembrane region" description="Helical" evidence="2">
    <location>
        <begin position="85"/>
        <end position="118"/>
    </location>
</feature>
<dbReference type="Proteomes" id="UP000610966">
    <property type="component" value="Unassembled WGS sequence"/>
</dbReference>
<evidence type="ECO:0008006" key="5">
    <source>
        <dbReference type="Google" id="ProtNLM"/>
    </source>
</evidence>
<dbReference type="EMBL" id="BOOG01000061">
    <property type="protein sequence ID" value="GIH72731.1"/>
    <property type="molecule type" value="Genomic_DNA"/>
</dbReference>
<evidence type="ECO:0000313" key="3">
    <source>
        <dbReference type="EMBL" id="GIH72731.1"/>
    </source>
</evidence>
<organism evidence="3 4">
    <name type="scientific">Sphaerimonospora thailandensis</name>
    <dbReference type="NCBI Taxonomy" id="795644"/>
    <lineage>
        <taxon>Bacteria</taxon>
        <taxon>Bacillati</taxon>
        <taxon>Actinomycetota</taxon>
        <taxon>Actinomycetes</taxon>
        <taxon>Streptosporangiales</taxon>
        <taxon>Streptosporangiaceae</taxon>
        <taxon>Sphaerimonospora</taxon>
    </lineage>
</organism>
<dbReference type="AlphaFoldDB" id="A0A8J3RB03"/>
<name>A0A8J3RB03_9ACTN</name>
<protein>
    <recommendedName>
        <fullName evidence="5">DUF4190 domain-containing protein</fullName>
    </recommendedName>
</protein>
<evidence type="ECO:0000313" key="4">
    <source>
        <dbReference type="Proteomes" id="UP000610966"/>
    </source>
</evidence>
<evidence type="ECO:0000256" key="2">
    <source>
        <dbReference type="SAM" id="Phobius"/>
    </source>
</evidence>
<feature type="compositionally biased region" description="Pro residues" evidence="1">
    <location>
        <begin position="58"/>
        <end position="67"/>
    </location>
</feature>
<keyword evidence="2" id="KW-1133">Transmembrane helix</keyword>
<feature type="compositionally biased region" description="Basic and acidic residues" evidence="1">
    <location>
        <begin position="1"/>
        <end position="12"/>
    </location>
</feature>
<feature type="transmembrane region" description="Helical" evidence="2">
    <location>
        <begin position="130"/>
        <end position="151"/>
    </location>
</feature>
<sequence>MSTPDDPDRPRQPDSQPPEGPPRGPYGQPIQGPPQGPYGPPPQGPYGQGPYGQGPFGGPLPPPPSGPMGPGSGGWPPPPPSGGGLGTAALVLGIAGLVLLPVCGIGALVAVAGLIVGIVATVKRSNRRRAVIGLALSIATLVLAVLFAVLFSNWFRDTGLRECFDPVLYPDQEAMQHCVESKLGGVTD</sequence>
<gene>
    <name evidence="3" type="ORF">Mth01_49840</name>
</gene>
<proteinExistence type="predicted"/>
<comment type="caution">
    <text evidence="3">The sequence shown here is derived from an EMBL/GenBank/DDBJ whole genome shotgun (WGS) entry which is preliminary data.</text>
</comment>
<feature type="compositionally biased region" description="Gly residues" evidence="1">
    <location>
        <begin position="46"/>
        <end position="57"/>
    </location>
</feature>
<feature type="region of interest" description="Disordered" evidence="1">
    <location>
        <begin position="1"/>
        <end position="81"/>
    </location>
</feature>
<evidence type="ECO:0000256" key="1">
    <source>
        <dbReference type="SAM" id="MobiDB-lite"/>
    </source>
</evidence>